<reference evidence="2 3" key="2">
    <citation type="submission" date="2016-08" db="EMBL/GenBank/DDBJ databases">
        <title>Pervasive Adenine N6-methylation of Active Genes in Fungi.</title>
        <authorList>
            <consortium name="DOE Joint Genome Institute"/>
            <person name="Mondo S.J."/>
            <person name="Dannebaum R.O."/>
            <person name="Kuo R.C."/>
            <person name="Labutti K."/>
            <person name="Haridas S."/>
            <person name="Kuo A."/>
            <person name="Salamov A."/>
            <person name="Ahrendt S.R."/>
            <person name="Lipzen A."/>
            <person name="Sullivan W."/>
            <person name="Andreopoulos W.B."/>
            <person name="Clum A."/>
            <person name="Lindquist E."/>
            <person name="Daum C."/>
            <person name="Ramamoorthy G.K."/>
            <person name="Gryganskyi A."/>
            <person name="Culley D."/>
            <person name="Magnuson J.K."/>
            <person name="James T.Y."/>
            <person name="O'Malley M.A."/>
            <person name="Stajich J.E."/>
            <person name="Spatafora J.W."/>
            <person name="Visel A."/>
            <person name="Grigoriev I.V."/>
        </authorList>
    </citation>
    <scope>NUCLEOTIDE SEQUENCE [LARGE SCALE GENOMIC DNA]</scope>
    <source>
        <strain evidence="3">finn</strain>
    </source>
</reference>
<comment type="similarity">
    <text evidence="1">Belongs to the LOR family.</text>
</comment>
<dbReference type="Proteomes" id="UP000193719">
    <property type="component" value="Unassembled WGS sequence"/>
</dbReference>
<dbReference type="SUPFAM" id="SSF54518">
    <property type="entry name" value="Tubby C-terminal domain-like"/>
    <property type="match status" value="1"/>
</dbReference>
<gene>
    <name evidence="2" type="ORF">BCR36DRAFT_582739</name>
</gene>
<comment type="caution">
    <text evidence="2">The sequence shown here is derived from an EMBL/GenBank/DDBJ whole genome shotgun (WGS) entry which is preliminary data.</text>
</comment>
<dbReference type="AlphaFoldDB" id="A0A1Y1VC46"/>
<keyword evidence="3" id="KW-1185">Reference proteome</keyword>
<dbReference type="InterPro" id="IPR038595">
    <property type="entry name" value="LOR_sf"/>
</dbReference>
<evidence type="ECO:0000313" key="3">
    <source>
        <dbReference type="Proteomes" id="UP000193719"/>
    </source>
</evidence>
<organism evidence="2 3">
    <name type="scientific">Piromyces finnis</name>
    <dbReference type="NCBI Taxonomy" id="1754191"/>
    <lineage>
        <taxon>Eukaryota</taxon>
        <taxon>Fungi</taxon>
        <taxon>Fungi incertae sedis</taxon>
        <taxon>Chytridiomycota</taxon>
        <taxon>Chytridiomycota incertae sedis</taxon>
        <taxon>Neocallimastigomycetes</taxon>
        <taxon>Neocallimastigales</taxon>
        <taxon>Neocallimastigaceae</taxon>
        <taxon>Piromyces</taxon>
    </lineage>
</organism>
<dbReference type="Gene3D" id="2.40.160.200">
    <property type="entry name" value="LURP1-related"/>
    <property type="match status" value="1"/>
</dbReference>
<protein>
    <recommendedName>
        <fullName evidence="4">DUF567-domain-containing protein</fullName>
    </recommendedName>
</protein>
<evidence type="ECO:0008006" key="4">
    <source>
        <dbReference type="Google" id="ProtNLM"/>
    </source>
</evidence>
<sequence length="208" mass="23684">MKLKTYNSEIVSQPKNEISVLEGFTFKQYMNLLLIDNPETNDCDFKFVGSDGIEYFKCNKGDSYRVVYDNNNKPLFNFREKLFSSKTKIYKGKDDKDILATITPKNSTVAIKFSVEFYNQATEKNEVLDMNCDGFFGSCGIFQGKEKEGSPMVAKIVELMDANSFLIDTESRYSIEMASDVDNALIIAIAVFFAKTNIGSRDKRNHYC</sequence>
<evidence type="ECO:0000313" key="2">
    <source>
        <dbReference type="EMBL" id="ORX52239.1"/>
    </source>
</evidence>
<dbReference type="InterPro" id="IPR007612">
    <property type="entry name" value="LOR"/>
</dbReference>
<dbReference type="OrthoDB" id="2104593at2759"/>
<accession>A0A1Y1VC46</accession>
<proteinExistence type="inferred from homology"/>
<name>A0A1Y1VC46_9FUNG</name>
<dbReference type="InterPro" id="IPR025659">
    <property type="entry name" value="Tubby-like_C"/>
</dbReference>
<reference evidence="2 3" key="1">
    <citation type="submission" date="2016-08" db="EMBL/GenBank/DDBJ databases">
        <title>Genomes of anaerobic fungi encode conserved fungal cellulosomes for biomass hydrolysis.</title>
        <authorList>
            <consortium name="DOE Joint Genome Institute"/>
            <person name="Haitjema C.H."/>
            <person name="Gilmore S.P."/>
            <person name="Henske J.K."/>
            <person name="Solomon K.V."/>
            <person name="De Groot R."/>
            <person name="Kuo A."/>
            <person name="Mondo S.J."/>
            <person name="Salamov A.A."/>
            <person name="Labutti K."/>
            <person name="Zhao Z."/>
            <person name="Chiniquy J."/>
            <person name="Barry K."/>
            <person name="Brewer H.M."/>
            <person name="Purvine S.O."/>
            <person name="Wright A.T."/>
            <person name="Boxma B."/>
            <person name="Van Alen T."/>
            <person name="Hackstein J.H."/>
            <person name="Baker S.E."/>
            <person name="Grigoriev I.V."/>
            <person name="O'Malley M.A."/>
        </authorList>
    </citation>
    <scope>NUCLEOTIDE SEQUENCE [LARGE SCALE GENOMIC DNA]</scope>
    <source>
        <strain evidence="3">finn</strain>
    </source>
</reference>
<dbReference type="EMBL" id="MCFH01000016">
    <property type="protein sequence ID" value="ORX52239.1"/>
    <property type="molecule type" value="Genomic_DNA"/>
</dbReference>
<evidence type="ECO:0000256" key="1">
    <source>
        <dbReference type="ARBA" id="ARBA00005437"/>
    </source>
</evidence>
<dbReference type="Pfam" id="PF04525">
    <property type="entry name" value="LOR"/>
    <property type="match status" value="1"/>
</dbReference>